<feature type="region of interest" description="Disordered" evidence="1">
    <location>
        <begin position="95"/>
        <end position="116"/>
    </location>
</feature>
<dbReference type="Gene3D" id="3.40.50.720">
    <property type="entry name" value="NAD(P)-binding Rossmann-like Domain"/>
    <property type="match status" value="1"/>
</dbReference>
<protein>
    <submittedName>
        <fullName evidence="2">Uncharacterized protein</fullName>
    </submittedName>
</protein>
<comment type="caution">
    <text evidence="2">The sequence shown here is derived from an EMBL/GenBank/DDBJ whole genome shotgun (WGS) entry which is preliminary data.</text>
</comment>
<organism evidence="2 3">
    <name type="scientific">Paractinoplanes toevensis</name>
    <dbReference type="NCBI Taxonomy" id="571911"/>
    <lineage>
        <taxon>Bacteria</taxon>
        <taxon>Bacillati</taxon>
        <taxon>Actinomycetota</taxon>
        <taxon>Actinomycetes</taxon>
        <taxon>Micromonosporales</taxon>
        <taxon>Micromonosporaceae</taxon>
        <taxon>Paractinoplanes</taxon>
    </lineage>
</organism>
<dbReference type="EMBL" id="BOQN01000062">
    <property type="protein sequence ID" value="GIM93037.1"/>
    <property type="molecule type" value="Genomic_DNA"/>
</dbReference>
<reference evidence="2 3" key="1">
    <citation type="submission" date="2021-03" db="EMBL/GenBank/DDBJ databases">
        <title>Whole genome shotgun sequence of Actinoplanes toevensis NBRC 105298.</title>
        <authorList>
            <person name="Komaki H."/>
            <person name="Tamura T."/>
        </authorList>
    </citation>
    <scope>NUCLEOTIDE SEQUENCE [LARGE SCALE GENOMIC DNA]</scope>
    <source>
        <strain evidence="2 3">NBRC 105298</strain>
    </source>
</reference>
<evidence type="ECO:0000256" key="1">
    <source>
        <dbReference type="SAM" id="MobiDB-lite"/>
    </source>
</evidence>
<evidence type="ECO:0000313" key="2">
    <source>
        <dbReference type="EMBL" id="GIM93037.1"/>
    </source>
</evidence>
<evidence type="ECO:0000313" key="3">
    <source>
        <dbReference type="Proteomes" id="UP000677082"/>
    </source>
</evidence>
<keyword evidence="3" id="KW-1185">Reference proteome</keyword>
<proteinExistence type="predicted"/>
<dbReference type="AlphaFoldDB" id="A0A919TCZ2"/>
<name>A0A919TCZ2_9ACTN</name>
<gene>
    <name evidence="2" type="ORF">Ato02nite_048300</name>
</gene>
<accession>A0A919TCZ2</accession>
<sequence>MRCRRAVTKLPPIVRSDAAAQAVSEAGARPWLGELHDVSQLADALRQAEGLILVGQLAPADEQVVIDAVIAAYAGTQKAAVVTGGLWNFGDNPDITENQHSGAGGHHGQVRPAYSGRTKVGFPVGDTVRGAQSWAGSMYTAGTASFSFPTTTSIAGLEPLAASASMLVAGDPDAAEAAGTSRRGCSVSPAARRLVARLEGAGHRRVG</sequence>
<dbReference type="Proteomes" id="UP000677082">
    <property type="component" value="Unassembled WGS sequence"/>
</dbReference>